<feature type="domain" description="Inosine/uridine-preferring nucleoside hydrolase" evidence="3">
    <location>
        <begin position="5"/>
        <end position="310"/>
    </location>
</feature>
<dbReference type="InterPro" id="IPR001910">
    <property type="entry name" value="Inosine/uridine_hydrolase_dom"/>
</dbReference>
<dbReference type="GO" id="GO:0006152">
    <property type="term" value="P:purine nucleoside catabolic process"/>
    <property type="evidence" value="ECO:0007669"/>
    <property type="project" value="TreeGrafter"/>
</dbReference>
<dbReference type="EMBL" id="QEWQ01000006">
    <property type="protein sequence ID" value="PWD80536.1"/>
    <property type="molecule type" value="Genomic_DNA"/>
</dbReference>
<evidence type="ECO:0000313" key="5">
    <source>
        <dbReference type="Proteomes" id="UP000245020"/>
    </source>
</evidence>
<organism evidence="4 5">
    <name type="scientific">Ignatzschineria ureiclastica</name>
    <dbReference type="NCBI Taxonomy" id="472582"/>
    <lineage>
        <taxon>Bacteria</taxon>
        <taxon>Pseudomonadati</taxon>
        <taxon>Pseudomonadota</taxon>
        <taxon>Gammaproteobacteria</taxon>
        <taxon>Cardiobacteriales</taxon>
        <taxon>Ignatzschineriaceae</taxon>
        <taxon>Ignatzschineria</taxon>
    </lineage>
</organism>
<dbReference type="InterPro" id="IPR036452">
    <property type="entry name" value="Ribo_hydro-like"/>
</dbReference>
<evidence type="ECO:0000313" key="4">
    <source>
        <dbReference type="EMBL" id="PWD80536.1"/>
    </source>
</evidence>
<sequence length="318" mass="34792">MRKKVIFDTDPGIDDAMAILFAEAHESIDLIGITTVFGNATIENGTRNALFLKKKFGLKADVAQGADIPLTIEPGEPTTFVHGNNGLGDIDIPDEDFGEVDPRPAHDYIIDQVKANPHEITIIAVGRLTNLALAMQKDPSIIPLVKEIVVMGGAFGFHGHTGNVTPFAEANILGDPHAADIVFTAAWPVVVVGLDVTQQSIMDPQYLETLRDSSEKYGDFIYQITRFYADFHKKSVNLDGFFVHDASAVAYAIDPSLFTTKKGNIRVVTEGPAIGHTMFKGNPRIFPVDEWSNKPLQHICVDVNNDAFLELYMKTLVG</sequence>
<name>A0A2U2AD00_9GAMM</name>
<dbReference type="Pfam" id="PF01156">
    <property type="entry name" value="IU_nuc_hydro"/>
    <property type="match status" value="1"/>
</dbReference>
<keyword evidence="2" id="KW-0326">Glycosidase</keyword>
<dbReference type="Proteomes" id="UP000245020">
    <property type="component" value="Unassembled WGS sequence"/>
</dbReference>
<dbReference type="GO" id="GO:0005829">
    <property type="term" value="C:cytosol"/>
    <property type="evidence" value="ECO:0007669"/>
    <property type="project" value="TreeGrafter"/>
</dbReference>
<dbReference type="PANTHER" id="PTHR12304:SF4">
    <property type="entry name" value="URIDINE NUCLEOSIDASE"/>
    <property type="match status" value="1"/>
</dbReference>
<gene>
    <name evidence="4" type="ORF">DC083_08415</name>
</gene>
<dbReference type="RefSeq" id="WP_109189969.1">
    <property type="nucleotide sequence ID" value="NZ_BMYA01000004.1"/>
</dbReference>
<evidence type="ECO:0000259" key="3">
    <source>
        <dbReference type="Pfam" id="PF01156"/>
    </source>
</evidence>
<keyword evidence="1 4" id="KW-0378">Hydrolase</keyword>
<dbReference type="OrthoDB" id="9797882at2"/>
<dbReference type="Gene3D" id="3.90.245.10">
    <property type="entry name" value="Ribonucleoside hydrolase-like"/>
    <property type="match status" value="1"/>
</dbReference>
<reference evidence="5" key="1">
    <citation type="submission" date="2018-05" db="EMBL/GenBank/DDBJ databases">
        <title>Ignatzschineria dubaiensis sp. nov., isolated from necrotic foot tissues of dromedaries (Camelus dromedarius) and associated maggots in Dubai, United Arab Emirates.</title>
        <authorList>
            <person name="Tsang C.C."/>
            <person name="Tang J.Y.M."/>
            <person name="Fong J.Y.H."/>
            <person name="Kinne J."/>
            <person name="Lee H.H."/>
            <person name="Joseph M."/>
            <person name="Jose S."/>
            <person name="Schuster R.K."/>
            <person name="Tang Y."/>
            <person name="Sivakumar S."/>
            <person name="Chen J.H.K."/>
            <person name="Teng J.L.L."/>
            <person name="Lau S.K.P."/>
            <person name="Wernery U."/>
            <person name="Woo P.C.Y."/>
        </authorList>
    </citation>
    <scope>NUCLEOTIDE SEQUENCE [LARGE SCALE GENOMIC DNA]</scope>
    <source>
        <strain evidence="5">KCTC 22644</strain>
    </source>
</reference>
<dbReference type="CDD" id="cd02650">
    <property type="entry name" value="nuc_hydro_CaPnhB"/>
    <property type="match status" value="1"/>
</dbReference>
<dbReference type="SUPFAM" id="SSF53590">
    <property type="entry name" value="Nucleoside hydrolase"/>
    <property type="match status" value="1"/>
</dbReference>
<comment type="caution">
    <text evidence="4">The sequence shown here is derived from an EMBL/GenBank/DDBJ whole genome shotgun (WGS) entry which is preliminary data.</text>
</comment>
<proteinExistence type="predicted"/>
<protein>
    <submittedName>
        <fullName evidence="4">Nucleoside hydrolase</fullName>
    </submittedName>
</protein>
<evidence type="ECO:0000256" key="1">
    <source>
        <dbReference type="ARBA" id="ARBA00022801"/>
    </source>
</evidence>
<dbReference type="InterPro" id="IPR023186">
    <property type="entry name" value="IUNH"/>
</dbReference>
<dbReference type="PANTHER" id="PTHR12304">
    <property type="entry name" value="INOSINE-URIDINE PREFERRING NUCLEOSIDE HYDROLASE"/>
    <property type="match status" value="1"/>
</dbReference>
<dbReference type="AlphaFoldDB" id="A0A2U2AD00"/>
<accession>A0A2U2AD00</accession>
<evidence type="ECO:0000256" key="2">
    <source>
        <dbReference type="ARBA" id="ARBA00023295"/>
    </source>
</evidence>
<keyword evidence="5" id="KW-1185">Reference proteome</keyword>
<dbReference type="GO" id="GO:0008477">
    <property type="term" value="F:purine nucleosidase activity"/>
    <property type="evidence" value="ECO:0007669"/>
    <property type="project" value="TreeGrafter"/>
</dbReference>